<sequence>MKFLFKFFTIILIIFSDSLCNEIVFKKIGSYNILDTTTLKVTKNYYVPRYFKASWINAGLICNFYGMKFAQFDVAEEFESVRQMLKKYSDILTEWTHIDGITLTGKSTNDWYWSHIERKIRFPLRWKSGQPNFYKSKQWCLSLGSKTDKDFYFNDIECSGTAEHKFLCQNTDKSGRISPGDVPHPG</sequence>
<reference evidence="3" key="1">
    <citation type="submission" date="2021-03" db="EMBL/GenBank/DDBJ databases">
        <title>Chromosome level genome of the anhydrobiotic midge Polypedilum vanderplanki.</title>
        <authorList>
            <person name="Yoshida Y."/>
            <person name="Kikawada T."/>
            <person name="Gusev O."/>
        </authorList>
    </citation>
    <scope>NUCLEOTIDE SEQUENCE</scope>
    <source>
        <strain evidence="3">NIAS01</strain>
        <tissue evidence="3">Whole body or cell culture</tissue>
    </source>
</reference>
<feature type="signal peptide" evidence="1">
    <location>
        <begin position="1"/>
        <end position="20"/>
    </location>
</feature>
<dbReference type="InterPro" id="IPR016186">
    <property type="entry name" value="C-type_lectin-like/link_sf"/>
</dbReference>
<feature type="domain" description="C-type lectin" evidence="2">
    <location>
        <begin position="45"/>
        <end position="159"/>
    </location>
</feature>
<proteinExistence type="predicted"/>
<protein>
    <recommendedName>
        <fullName evidence="2">C-type lectin domain-containing protein</fullName>
    </recommendedName>
</protein>
<dbReference type="AlphaFoldDB" id="A0A9J6CE59"/>
<dbReference type="Proteomes" id="UP001107558">
    <property type="component" value="Chromosome 1"/>
</dbReference>
<comment type="caution">
    <text evidence="3">The sequence shown here is derived from an EMBL/GenBank/DDBJ whole genome shotgun (WGS) entry which is preliminary data.</text>
</comment>
<feature type="chain" id="PRO_5039901930" description="C-type lectin domain-containing protein" evidence="1">
    <location>
        <begin position="21"/>
        <end position="186"/>
    </location>
</feature>
<organism evidence="3 4">
    <name type="scientific">Polypedilum vanderplanki</name>
    <name type="common">Sleeping chironomid midge</name>
    <dbReference type="NCBI Taxonomy" id="319348"/>
    <lineage>
        <taxon>Eukaryota</taxon>
        <taxon>Metazoa</taxon>
        <taxon>Ecdysozoa</taxon>
        <taxon>Arthropoda</taxon>
        <taxon>Hexapoda</taxon>
        <taxon>Insecta</taxon>
        <taxon>Pterygota</taxon>
        <taxon>Neoptera</taxon>
        <taxon>Endopterygota</taxon>
        <taxon>Diptera</taxon>
        <taxon>Nematocera</taxon>
        <taxon>Chironomoidea</taxon>
        <taxon>Chironomidae</taxon>
        <taxon>Chironominae</taxon>
        <taxon>Polypedilum</taxon>
        <taxon>Polypedilum</taxon>
    </lineage>
</organism>
<keyword evidence="4" id="KW-1185">Reference proteome</keyword>
<keyword evidence="1" id="KW-0732">Signal</keyword>
<name>A0A9J6CE59_POLVA</name>
<evidence type="ECO:0000256" key="1">
    <source>
        <dbReference type="SAM" id="SignalP"/>
    </source>
</evidence>
<evidence type="ECO:0000259" key="2">
    <source>
        <dbReference type="PROSITE" id="PS50041"/>
    </source>
</evidence>
<dbReference type="EMBL" id="JADBJN010000001">
    <property type="protein sequence ID" value="KAG5680465.1"/>
    <property type="molecule type" value="Genomic_DNA"/>
</dbReference>
<gene>
    <name evidence="3" type="ORF">PVAND_009973</name>
</gene>
<accession>A0A9J6CE59</accession>
<dbReference type="CDD" id="cd00037">
    <property type="entry name" value="CLECT"/>
    <property type="match status" value="1"/>
</dbReference>
<dbReference type="PROSITE" id="PS50041">
    <property type="entry name" value="C_TYPE_LECTIN_2"/>
    <property type="match status" value="1"/>
</dbReference>
<dbReference type="InterPro" id="IPR016187">
    <property type="entry name" value="CTDL_fold"/>
</dbReference>
<dbReference type="SUPFAM" id="SSF56436">
    <property type="entry name" value="C-type lectin-like"/>
    <property type="match status" value="1"/>
</dbReference>
<evidence type="ECO:0000313" key="4">
    <source>
        <dbReference type="Proteomes" id="UP001107558"/>
    </source>
</evidence>
<dbReference type="Gene3D" id="3.10.100.10">
    <property type="entry name" value="Mannose-Binding Protein A, subunit A"/>
    <property type="match status" value="1"/>
</dbReference>
<dbReference type="InterPro" id="IPR001304">
    <property type="entry name" value="C-type_lectin-like"/>
</dbReference>
<evidence type="ECO:0000313" key="3">
    <source>
        <dbReference type="EMBL" id="KAG5680465.1"/>
    </source>
</evidence>